<evidence type="ECO:0000256" key="4">
    <source>
        <dbReference type="SAM" id="MobiDB-lite"/>
    </source>
</evidence>
<feature type="region of interest" description="Disordered" evidence="4">
    <location>
        <begin position="454"/>
        <end position="475"/>
    </location>
</feature>
<feature type="compositionally biased region" description="Polar residues" evidence="4">
    <location>
        <begin position="327"/>
        <end position="337"/>
    </location>
</feature>
<organism evidence="6 7">
    <name type="scientific">Phascolomyces articulosus</name>
    <dbReference type="NCBI Taxonomy" id="60185"/>
    <lineage>
        <taxon>Eukaryota</taxon>
        <taxon>Fungi</taxon>
        <taxon>Fungi incertae sedis</taxon>
        <taxon>Mucoromycota</taxon>
        <taxon>Mucoromycotina</taxon>
        <taxon>Mucoromycetes</taxon>
        <taxon>Mucorales</taxon>
        <taxon>Lichtheimiaceae</taxon>
        <taxon>Phascolomyces</taxon>
    </lineage>
</organism>
<dbReference type="Proteomes" id="UP001209540">
    <property type="component" value="Unassembled WGS sequence"/>
</dbReference>
<keyword evidence="2" id="KW-0678">Repressor</keyword>
<feature type="compositionally biased region" description="Low complexity" evidence="4">
    <location>
        <begin position="338"/>
        <end position="348"/>
    </location>
</feature>
<dbReference type="GO" id="GO:0000122">
    <property type="term" value="P:negative regulation of transcription by RNA polymerase II"/>
    <property type="evidence" value="ECO:0007669"/>
    <property type="project" value="TreeGrafter"/>
</dbReference>
<dbReference type="SUPFAM" id="SSF47762">
    <property type="entry name" value="PAH2 domain"/>
    <property type="match status" value="1"/>
</dbReference>
<dbReference type="PANTHER" id="PTHR12346">
    <property type="entry name" value="SIN3B-RELATED"/>
    <property type="match status" value="1"/>
</dbReference>
<dbReference type="Gene3D" id="1.20.1160.11">
    <property type="entry name" value="Paired amphipathic helix"/>
    <property type="match status" value="1"/>
</dbReference>
<dbReference type="Pfam" id="PF08295">
    <property type="entry name" value="Sin3_corepress"/>
    <property type="match status" value="1"/>
</dbReference>
<keyword evidence="7" id="KW-1185">Reference proteome</keyword>
<sequence length="873" mass="99240">MTKSIRNNFKSCTYSTIPPSSLHNQHDQSSIDRIRHEQESFDQSTSYNINNLQAISCYLSSVKLYAPKNVDRQLFEKISSFAQEQCQASDLILYAAQLFESQDDLLEGILAVLPVGYQMHISYEQGIKIIQIISLSGISLRIYSTSPLSETNIAIAKQRCYDKQQQRLQLERLTLLSSTPASSIVESAVQEAIPTSLPTPESMGATASASTSSTTTPNPTSITFYSLNSGYLSNQQQPSQNESIMDGNDTSLNDITSQHPATKSIPQSQVQPVTDSQGSYENLDTQPVCLLPSKPEGLNEHEYKRTRRTSTSISTSTTCVYLKDSVTSPSQQLENVHSSSPTTTSTTPTPTPVTLSHENTSNKRKNVSHDKLPPTVPPQQRQQKQIPQAYLFPPDATYFRHPNYPHHVFIKQPVTPTAMSDTTQQKNLPMGQQQQQNLAPYVFGPGGLYLQNPIPSPYPYGHPPSQAPQSSIPHQLPSSFRFRYHLAADNTQRPLSSQQEQLPRPSSPSLSLVQQKSSPKPIFVTAEPTLVNNNPQQHQQQEEHKEEREEVYEVEHEKEEQEQEEQKQEESKKDEEKEKQSSKPPYITEAEASLIDRIREHFVHPQGYQYFLKLITLYSTGFIDKNSFVEHLAPLFESNVSLLEQIQQLIGHGKDLKDERPLQLSASSIPKPDISRCIKVNSSPSYRRVTDLRWVNQPCSARDDICREVLNDIYVSHPTEESEGSNADIFKLNKYEEQLHRCEEKRYEFDSMIDDNDKAIVQLQYICDEAQLDTMSPEQKKEFNKTVDLNKFIFIKAIKAAYGKRFAPKAIQGFKKHPAQNIPIIIRFLEAEGAKWRQARHELKDIWREIETESHYLSLEYQLKRNRGTNGKR</sequence>
<protein>
    <submittedName>
        <fullName evidence="6">Sin3 family co-repressor-domain-containing protein</fullName>
    </submittedName>
</protein>
<evidence type="ECO:0000256" key="2">
    <source>
        <dbReference type="ARBA" id="ARBA00022491"/>
    </source>
</evidence>
<dbReference type="InterPro" id="IPR039774">
    <property type="entry name" value="Sin3-like"/>
</dbReference>
<feature type="compositionally biased region" description="Basic and acidic residues" evidence="4">
    <location>
        <begin position="540"/>
        <end position="581"/>
    </location>
</feature>
<dbReference type="GO" id="GO:0000785">
    <property type="term" value="C:chromatin"/>
    <property type="evidence" value="ECO:0007669"/>
    <property type="project" value="TreeGrafter"/>
</dbReference>
<dbReference type="PANTHER" id="PTHR12346:SF0">
    <property type="entry name" value="SIN3A, ISOFORM G"/>
    <property type="match status" value="1"/>
</dbReference>
<comment type="subcellular location">
    <subcellularLocation>
        <location evidence="1">Nucleus</location>
    </subcellularLocation>
</comment>
<feature type="compositionally biased region" description="Low complexity" evidence="4">
    <location>
        <begin position="205"/>
        <end position="223"/>
    </location>
</feature>
<proteinExistence type="predicted"/>
<feature type="region of interest" description="Disordered" evidence="4">
    <location>
        <begin position="195"/>
        <end position="310"/>
    </location>
</feature>
<feature type="region of interest" description="Disordered" evidence="4">
    <location>
        <begin position="327"/>
        <end position="385"/>
    </location>
</feature>
<feature type="compositionally biased region" description="Low complexity" evidence="4">
    <location>
        <begin position="494"/>
        <end position="518"/>
    </location>
</feature>
<dbReference type="GO" id="GO:0000118">
    <property type="term" value="C:histone deacetylase complex"/>
    <property type="evidence" value="ECO:0007669"/>
    <property type="project" value="TreeGrafter"/>
</dbReference>
<evidence type="ECO:0000259" key="5">
    <source>
        <dbReference type="SMART" id="SM00761"/>
    </source>
</evidence>
<evidence type="ECO:0000313" key="6">
    <source>
        <dbReference type="EMBL" id="KAI9278766.1"/>
    </source>
</evidence>
<feature type="region of interest" description="Disordered" evidence="4">
    <location>
        <begin position="491"/>
        <end position="518"/>
    </location>
</feature>
<evidence type="ECO:0000256" key="3">
    <source>
        <dbReference type="ARBA" id="ARBA00023242"/>
    </source>
</evidence>
<reference evidence="6" key="2">
    <citation type="submission" date="2023-02" db="EMBL/GenBank/DDBJ databases">
        <authorList>
            <consortium name="DOE Joint Genome Institute"/>
            <person name="Mondo S.J."/>
            <person name="Chang Y."/>
            <person name="Wang Y."/>
            <person name="Ahrendt S."/>
            <person name="Andreopoulos W."/>
            <person name="Barry K."/>
            <person name="Beard J."/>
            <person name="Benny G.L."/>
            <person name="Blankenship S."/>
            <person name="Bonito G."/>
            <person name="Cuomo C."/>
            <person name="Desiro A."/>
            <person name="Gervers K.A."/>
            <person name="Hundley H."/>
            <person name="Kuo A."/>
            <person name="LaButti K."/>
            <person name="Lang B.F."/>
            <person name="Lipzen A."/>
            <person name="O'Donnell K."/>
            <person name="Pangilinan J."/>
            <person name="Reynolds N."/>
            <person name="Sandor L."/>
            <person name="Smith M.W."/>
            <person name="Tsang A."/>
            <person name="Grigoriev I.V."/>
            <person name="Stajich J.E."/>
            <person name="Spatafora J.W."/>
        </authorList>
    </citation>
    <scope>NUCLEOTIDE SEQUENCE</scope>
    <source>
        <strain evidence="6">RSA 2281</strain>
    </source>
</reference>
<feature type="compositionally biased region" description="Polar residues" evidence="4">
    <location>
        <begin position="224"/>
        <end position="285"/>
    </location>
</feature>
<dbReference type="GO" id="GO:0003714">
    <property type="term" value="F:transcription corepressor activity"/>
    <property type="evidence" value="ECO:0007669"/>
    <property type="project" value="InterPro"/>
</dbReference>
<accession>A0AAD5KD64</accession>
<reference evidence="6" key="1">
    <citation type="journal article" date="2022" name="IScience">
        <title>Evolution of zygomycete secretomes and the origins of terrestrial fungal ecologies.</title>
        <authorList>
            <person name="Chang Y."/>
            <person name="Wang Y."/>
            <person name="Mondo S."/>
            <person name="Ahrendt S."/>
            <person name="Andreopoulos W."/>
            <person name="Barry K."/>
            <person name="Beard J."/>
            <person name="Benny G.L."/>
            <person name="Blankenship S."/>
            <person name="Bonito G."/>
            <person name="Cuomo C."/>
            <person name="Desiro A."/>
            <person name="Gervers K.A."/>
            <person name="Hundley H."/>
            <person name="Kuo A."/>
            <person name="LaButti K."/>
            <person name="Lang B.F."/>
            <person name="Lipzen A."/>
            <person name="O'Donnell K."/>
            <person name="Pangilinan J."/>
            <person name="Reynolds N."/>
            <person name="Sandor L."/>
            <person name="Smith M.E."/>
            <person name="Tsang A."/>
            <person name="Grigoriev I.V."/>
            <person name="Stajich J.E."/>
            <person name="Spatafora J.W."/>
        </authorList>
    </citation>
    <scope>NUCLEOTIDE SEQUENCE</scope>
    <source>
        <strain evidence="6">RSA 2281</strain>
    </source>
</reference>
<dbReference type="EMBL" id="JAIXMP010000001">
    <property type="protein sequence ID" value="KAI9278766.1"/>
    <property type="molecule type" value="Genomic_DNA"/>
</dbReference>
<feature type="region of interest" description="Disordered" evidence="4">
    <location>
        <begin position="530"/>
        <end position="587"/>
    </location>
</feature>
<dbReference type="InterPro" id="IPR013194">
    <property type="entry name" value="HDAC_interact_dom"/>
</dbReference>
<dbReference type="AlphaFoldDB" id="A0AAD5KD64"/>
<keyword evidence="3" id="KW-0539">Nucleus</keyword>
<feature type="domain" description="Histone deacetylase interacting" evidence="5">
    <location>
        <begin position="679"/>
        <end position="782"/>
    </location>
</feature>
<feature type="compositionally biased region" description="Pro residues" evidence="4">
    <location>
        <begin position="454"/>
        <end position="466"/>
    </location>
</feature>
<evidence type="ECO:0000256" key="1">
    <source>
        <dbReference type="ARBA" id="ARBA00004123"/>
    </source>
</evidence>
<evidence type="ECO:0000313" key="7">
    <source>
        <dbReference type="Proteomes" id="UP001209540"/>
    </source>
</evidence>
<dbReference type="SMART" id="SM00761">
    <property type="entry name" value="HDAC_interact"/>
    <property type="match status" value="1"/>
</dbReference>
<comment type="caution">
    <text evidence="6">The sequence shown here is derived from an EMBL/GenBank/DDBJ whole genome shotgun (WGS) entry which is preliminary data.</text>
</comment>
<name>A0AAD5KD64_9FUNG</name>
<dbReference type="InterPro" id="IPR036600">
    <property type="entry name" value="PAH_sf"/>
</dbReference>
<gene>
    <name evidence="6" type="ORF">BDA99DRAFT_493101</name>
</gene>